<dbReference type="EMBL" id="BPLQ01002182">
    <property type="protein sequence ID" value="GIX89454.1"/>
    <property type="molecule type" value="Genomic_DNA"/>
</dbReference>
<protein>
    <submittedName>
        <fullName evidence="1">Uncharacterized protein</fullName>
    </submittedName>
</protein>
<gene>
    <name evidence="1" type="ORF">CDAR_176201</name>
</gene>
<evidence type="ECO:0000313" key="1">
    <source>
        <dbReference type="EMBL" id="GIX89454.1"/>
    </source>
</evidence>
<reference evidence="1 2" key="1">
    <citation type="submission" date="2021-06" db="EMBL/GenBank/DDBJ databases">
        <title>Caerostris darwini draft genome.</title>
        <authorList>
            <person name="Kono N."/>
            <person name="Arakawa K."/>
        </authorList>
    </citation>
    <scope>NUCLEOTIDE SEQUENCE [LARGE SCALE GENOMIC DNA]</scope>
</reference>
<dbReference type="Proteomes" id="UP001054837">
    <property type="component" value="Unassembled WGS sequence"/>
</dbReference>
<keyword evidence="2" id="KW-1185">Reference proteome</keyword>
<name>A0AAV4NXC6_9ARAC</name>
<organism evidence="1 2">
    <name type="scientific">Caerostris darwini</name>
    <dbReference type="NCBI Taxonomy" id="1538125"/>
    <lineage>
        <taxon>Eukaryota</taxon>
        <taxon>Metazoa</taxon>
        <taxon>Ecdysozoa</taxon>
        <taxon>Arthropoda</taxon>
        <taxon>Chelicerata</taxon>
        <taxon>Arachnida</taxon>
        <taxon>Araneae</taxon>
        <taxon>Araneomorphae</taxon>
        <taxon>Entelegynae</taxon>
        <taxon>Araneoidea</taxon>
        <taxon>Araneidae</taxon>
        <taxon>Caerostris</taxon>
    </lineage>
</organism>
<accession>A0AAV4NXC6</accession>
<dbReference type="AlphaFoldDB" id="A0AAV4NXC6"/>
<proteinExistence type="predicted"/>
<comment type="caution">
    <text evidence="1">The sequence shown here is derived from an EMBL/GenBank/DDBJ whole genome shotgun (WGS) entry which is preliminary data.</text>
</comment>
<evidence type="ECO:0000313" key="2">
    <source>
        <dbReference type="Proteomes" id="UP001054837"/>
    </source>
</evidence>
<sequence length="159" mass="18514">MCLISHLKPREEGNYGGFSRNSRSPGIGRLHFLGAGDSGVRWRCTSSVVNRLSENEEYPEHDDKCYSLNAARVPFFAEAKNTQYCMITNSILQIQNRCKFSMVNRLSENEEYLRRDHKCYSLGVARVQLFYCKRFLQEMKNAQCMIRKLYPSDLEQILP</sequence>